<dbReference type="InterPro" id="IPR017981">
    <property type="entry name" value="GPCR_2-like_7TM"/>
</dbReference>
<evidence type="ECO:0000313" key="9">
    <source>
        <dbReference type="Ensembl" id="ENSSFOP00015014955.2"/>
    </source>
</evidence>
<dbReference type="OrthoDB" id="1100386at2759"/>
<keyword evidence="4 6" id="KW-0472">Membrane</keyword>
<dbReference type="PANTHER" id="PTHR12011:SF469">
    <property type="entry name" value="ADHESION G PROTEIN-COUPLED RECEPTOR E1-RELATED"/>
    <property type="match status" value="1"/>
</dbReference>
<name>A0A8C9RLW3_SCLFO</name>
<feature type="transmembrane region" description="Helical" evidence="6">
    <location>
        <begin position="145"/>
        <end position="163"/>
    </location>
</feature>
<dbReference type="PROSITE" id="PS50221">
    <property type="entry name" value="GAIN_B"/>
    <property type="match status" value="1"/>
</dbReference>
<evidence type="ECO:0000313" key="10">
    <source>
        <dbReference type="Proteomes" id="UP000694397"/>
    </source>
</evidence>
<feature type="transmembrane region" description="Helical" evidence="6">
    <location>
        <begin position="281"/>
        <end position="305"/>
    </location>
</feature>
<dbReference type="Proteomes" id="UP000694397">
    <property type="component" value="Chromosome 3"/>
</dbReference>
<dbReference type="SMART" id="SM00303">
    <property type="entry name" value="GPS"/>
    <property type="match status" value="1"/>
</dbReference>
<dbReference type="PANTHER" id="PTHR12011">
    <property type="entry name" value="ADHESION G-PROTEIN COUPLED RECEPTOR"/>
    <property type="match status" value="1"/>
</dbReference>
<dbReference type="InterPro" id="IPR000203">
    <property type="entry name" value="GPS"/>
</dbReference>
<dbReference type="Gene3D" id="1.20.1070.10">
    <property type="entry name" value="Rhodopsin 7-helix transmembrane proteins"/>
    <property type="match status" value="1"/>
</dbReference>
<dbReference type="GO" id="GO:0007189">
    <property type="term" value="P:adenylate cyclase-activating G protein-coupled receptor signaling pathway"/>
    <property type="evidence" value="ECO:0007669"/>
    <property type="project" value="TreeGrafter"/>
</dbReference>
<dbReference type="Gene3D" id="2.60.220.50">
    <property type="match status" value="1"/>
</dbReference>
<evidence type="ECO:0000256" key="4">
    <source>
        <dbReference type="ARBA" id="ARBA00023136"/>
    </source>
</evidence>
<feature type="domain" description="G-protein coupled receptors family 2 profile 2" evidence="8">
    <location>
        <begin position="108"/>
        <end position="334"/>
    </location>
</feature>
<sequence>MFMSLTGLDTFLSAQYFKSENATQMYSDVVSATLLWTNNTGLPEPVNFTLHHKVGLVTCVYWEESGDVKRWSTEGCMAIVSDGNSTICTCTHLSTFAVILQTEKDPLLEWVNLVCMCVGLTFLGLAVLTFLFCTWNPKVNNTARLHLSLTLFLAYLLFLVGLNRTNNLVCSAIAGLLHFLFLSSFVWMLLETLQLFLLVRGLTKVQAIQKEGLKKRYLLLIGYGTPLVVVGVSARVLPSGYGSAENFLGPVCVILCVNCVLFCVILWTLQPTLSSMKSELSFRLIVFKILVQSIIFGCAWILGFFQSSTLLQYRFVIFNSQQGTFIFTIHCSFIPLGMPCDGLASCPGCVPPPLPALRPVLPGRLWFPVTPYGTSSSESVCVCVCVCVCERERERLDTIVEF</sequence>
<dbReference type="PROSITE" id="PS50261">
    <property type="entry name" value="G_PROTEIN_RECEP_F2_4"/>
    <property type="match status" value="1"/>
</dbReference>
<evidence type="ECO:0000259" key="8">
    <source>
        <dbReference type="PROSITE" id="PS50261"/>
    </source>
</evidence>
<dbReference type="GO" id="GO:0007166">
    <property type="term" value="P:cell surface receptor signaling pathway"/>
    <property type="evidence" value="ECO:0007669"/>
    <property type="project" value="InterPro"/>
</dbReference>
<dbReference type="InterPro" id="IPR057244">
    <property type="entry name" value="GAIN_B"/>
</dbReference>
<reference evidence="9" key="2">
    <citation type="submission" date="2025-08" db="UniProtKB">
        <authorList>
            <consortium name="Ensembl"/>
        </authorList>
    </citation>
    <scope>IDENTIFICATION</scope>
</reference>
<dbReference type="Ensembl" id="ENSSFOT00015015133.2">
    <property type="protein sequence ID" value="ENSSFOP00015014955.2"/>
    <property type="gene ID" value="ENSSFOG00015009627.2"/>
</dbReference>
<keyword evidence="2 6" id="KW-0812">Transmembrane</keyword>
<proteinExistence type="predicted"/>
<evidence type="ECO:0000256" key="2">
    <source>
        <dbReference type="ARBA" id="ARBA00022692"/>
    </source>
</evidence>
<keyword evidence="3 6" id="KW-1133">Transmembrane helix</keyword>
<dbReference type="GO" id="GO:0004930">
    <property type="term" value="F:G protein-coupled receptor activity"/>
    <property type="evidence" value="ECO:0007669"/>
    <property type="project" value="InterPro"/>
</dbReference>
<evidence type="ECO:0000256" key="5">
    <source>
        <dbReference type="ARBA" id="ARBA00023157"/>
    </source>
</evidence>
<dbReference type="InterPro" id="IPR000832">
    <property type="entry name" value="GPCR_2_secretin-like"/>
</dbReference>
<evidence type="ECO:0000259" key="7">
    <source>
        <dbReference type="PROSITE" id="PS50221"/>
    </source>
</evidence>
<reference evidence="9" key="3">
    <citation type="submission" date="2025-09" db="UniProtKB">
        <authorList>
            <consortium name="Ensembl"/>
        </authorList>
    </citation>
    <scope>IDENTIFICATION</scope>
</reference>
<dbReference type="Pfam" id="PF00002">
    <property type="entry name" value="7tm_2"/>
    <property type="match status" value="1"/>
</dbReference>
<dbReference type="InterPro" id="IPR046338">
    <property type="entry name" value="GAIN_dom_sf"/>
</dbReference>
<organism evidence="9 10">
    <name type="scientific">Scleropages formosus</name>
    <name type="common">Asian bonytongue</name>
    <name type="synonym">Osteoglossum formosum</name>
    <dbReference type="NCBI Taxonomy" id="113540"/>
    <lineage>
        <taxon>Eukaryota</taxon>
        <taxon>Metazoa</taxon>
        <taxon>Chordata</taxon>
        <taxon>Craniata</taxon>
        <taxon>Vertebrata</taxon>
        <taxon>Euteleostomi</taxon>
        <taxon>Actinopterygii</taxon>
        <taxon>Neopterygii</taxon>
        <taxon>Teleostei</taxon>
        <taxon>Osteoglossocephala</taxon>
        <taxon>Osteoglossomorpha</taxon>
        <taxon>Osteoglossiformes</taxon>
        <taxon>Osteoglossidae</taxon>
        <taxon>Scleropages</taxon>
    </lineage>
</organism>
<evidence type="ECO:0000256" key="1">
    <source>
        <dbReference type="ARBA" id="ARBA00004141"/>
    </source>
</evidence>
<dbReference type="GeneTree" id="ENSGT00940000163334"/>
<comment type="subcellular location">
    <subcellularLocation>
        <location evidence="1">Membrane</location>
        <topology evidence="1">Multi-pass membrane protein</topology>
    </subcellularLocation>
</comment>
<feature type="transmembrane region" description="Helical" evidence="6">
    <location>
        <begin position="217"/>
        <end position="236"/>
    </location>
</feature>
<feature type="domain" description="GAIN-B" evidence="7">
    <location>
        <begin position="1"/>
        <end position="106"/>
    </location>
</feature>
<dbReference type="Pfam" id="PF01825">
    <property type="entry name" value="GPS"/>
    <property type="match status" value="1"/>
</dbReference>
<dbReference type="GO" id="GO:0005886">
    <property type="term" value="C:plasma membrane"/>
    <property type="evidence" value="ECO:0007669"/>
    <property type="project" value="TreeGrafter"/>
</dbReference>
<feature type="transmembrane region" description="Helical" evidence="6">
    <location>
        <begin position="110"/>
        <end position="133"/>
    </location>
</feature>
<feature type="transmembrane region" description="Helical" evidence="6">
    <location>
        <begin position="248"/>
        <end position="269"/>
    </location>
</feature>
<feature type="transmembrane region" description="Helical" evidence="6">
    <location>
        <begin position="175"/>
        <end position="197"/>
    </location>
</feature>
<accession>A0A8C9RLW3</accession>
<reference evidence="9 10" key="1">
    <citation type="submission" date="2019-04" db="EMBL/GenBank/DDBJ databases">
        <authorList>
            <consortium name="Wellcome Sanger Institute Data Sharing"/>
        </authorList>
    </citation>
    <scope>NUCLEOTIDE SEQUENCE [LARGE SCALE GENOMIC DNA]</scope>
</reference>
<keyword evidence="5" id="KW-1015">Disulfide bond</keyword>
<protein>
    <submittedName>
        <fullName evidence="9">Uncharacterized protein</fullName>
    </submittedName>
</protein>
<evidence type="ECO:0000256" key="3">
    <source>
        <dbReference type="ARBA" id="ARBA00022989"/>
    </source>
</evidence>
<dbReference type="AlphaFoldDB" id="A0A8C9RLW3"/>
<keyword evidence="10" id="KW-1185">Reference proteome</keyword>
<evidence type="ECO:0000256" key="6">
    <source>
        <dbReference type="SAM" id="Phobius"/>
    </source>
</evidence>